<dbReference type="KEGG" id="ipa:Isop_1423"/>
<dbReference type="InterPro" id="IPR007545">
    <property type="entry name" value="LOR/SDH_bifunc_enz_cons_dom"/>
</dbReference>
<evidence type="ECO:0000256" key="4">
    <source>
        <dbReference type="ARBA" id="ARBA00023239"/>
    </source>
</evidence>
<keyword evidence="2" id="KW-0547">Nucleotide-binding</keyword>
<protein>
    <recommendedName>
        <fullName evidence="5">ornithine cyclodeaminase</fullName>
        <ecNumber evidence="5">4.3.1.12</ecNumber>
    </recommendedName>
</protein>
<dbReference type="AlphaFoldDB" id="E8QY18"/>
<evidence type="ECO:0000313" key="10">
    <source>
        <dbReference type="Proteomes" id="UP000008631"/>
    </source>
</evidence>
<evidence type="ECO:0000256" key="5">
    <source>
        <dbReference type="ARBA" id="ARBA00066346"/>
    </source>
</evidence>
<keyword evidence="4" id="KW-0456">Lyase</keyword>
<evidence type="ECO:0000259" key="6">
    <source>
        <dbReference type="Pfam" id="PF04455"/>
    </source>
</evidence>
<comment type="cofactor">
    <cofactor evidence="1">
        <name>NAD(+)</name>
        <dbReference type="ChEBI" id="CHEBI:57540"/>
    </cofactor>
</comment>
<proteinExistence type="predicted"/>
<dbReference type="GO" id="GO:0008473">
    <property type="term" value="F:ornithine cyclodeaminase activity"/>
    <property type="evidence" value="ECO:0007669"/>
    <property type="project" value="UniProtKB-EC"/>
</dbReference>
<sequence>MTTPTPIPTPEVDQDVTHRHPFVEEVTVEGHIVDSLLLPKILDRILALGGSFEIKECRIGRRRVDPSHALIRVSAGSQAVLDEILGDLLVHGAQPVEPVDAQLVPADVSGAFPDGFYCTSNLKTQIRLGGRWIDVEDQEMDCGIVIDPTTQRPRCLPMNEVKIGIPVVVGHQGVRVFPIERVRSDQFRFMGSQVSSEKPKAVSFRAVAEAMRRCKQRGEKILVVGGPAIVHTGSAHHLARLIRHGWVQTLFAGNALAAHDLEQSLYGTSLGVSLELGDALEHGHEHHLRTINTIRRVGGIPQAVAAGIVTSGIMYECVKAGVETILAGSIRDDGPLPDVITDVLVAQSKMRQASRGVGIALMIATALHSIAVGNLLPAWVTVVCVDINPATVTKLSDRGTFQTVGLVTDVEPFLRTLAEELIPTAEGSSGSSRRDAQG</sequence>
<feature type="domain" description="LOR/SDH bifunctional enzyme conserved" evidence="6">
    <location>
        <begin position="24"/>
        <end position="121"/>
    </location>
</feature>
<feature type="domain" description="Arginine dihydrolase ArgZ/ArgE-like C-terminal first subdomain" evidence="8">
    <location>
        <begin position="123"/>
        <end position="202"/>
    </location>
</feature>
<name>E8QY18_ISOPI</name>
<gene>
    <name evidence="9" type="ordered locus">Isop_1423</name>
</gene>
<evidence type="ECO:0000259" key="7">
    <source>
        <dbReference type="Pfam" id="PF21570"/>
    </source>
</evidence>
<evidence type="ECO:0000256" key="2">
    <source>
        <dbReference type="ARBA" id="ARBA00022741"/>
    </source>
</evidence>
<accession>E8QY18</accession>
<dbReference type="Proteomes" id="UP000008631">
    <property type="component" value="Chromosome"/>
</dbReference>
<reference evidence="9 10" key="2">
    <citation type="journal article" date="2011" name="Stand. Genomic Sci.">
        <title>Complete genome sequence of Isosphaera pallida type strain (IS1B).</title>
        <authorList>
            <consortium name="US DOE Joint Genome Institute (JGI-PGF)"/>
            <person name="Goker M."/>
            <person name="Cleland D."/>
            <person name="Saunders E."/>
            <person name="Lapidus A."/>
            <person name="Nolan M."/>
            <person name="Lucas S."/>
            <person name="Hammon N."/>
            <person name="Deshpande S."/>
            <person name="Cheng J.F."/>
            <person name="Tapia R."/>
            <person name="Han C."/>
            <person name="Goodwin L."/>
            <person name="Pitluck S."/>
            <person name="Liolios K."/>
            <person name="Pagani I."/>
            <person name="Ivanova N."/>
            <person name="Mavromatis K."/>
            <person name="Pati A."/>
            <person name="Chen A."/>
            <person name="Palaniappan K."/>
            <person name="Land M."/>
            <person name="Hauser L."/>
            <person name="Chang Y.J."/>
            <person name="Jeffries C.D."/>
            <person name="Detter J.C."/>
            <person name="Beck B."/>
            <person name="Woyke T."/>
            <person name="Bristow J."/>
            <person name="Eisen J.A."/>
            <person name="Markowitz V."/>
            <person name="Hugenholtz P."/>
            <person name="Kyrpides N.C."/>
            <person name="Klenk H.P."/>
        </authorList>
    </citation>
    <scope>NUCLEOTIDE SEQUENCE [LARGE SCALE GENOMIC DNA]</scope>
    <source>
        <strain evidence="10">ATCC 43644 / DSM 9630 / IS1B</strain>
    </source>
</reference>
<dbReference type="Pfam" id="PF21570">
    <property type="entry name" value="ArgZ-like_C_2nd"/>
    <property type="match status" value="1"/>
</dbReference>
<evidence type="ECO:0000259" key="8">
    <source>
        <dbReference type="Pfam" id="PF21571"/>
    </source>
</evidence>
<feature type="domain" description="Arginine dihydrolase ArgZ/ArgE-like C-terminal second subdomain" evidence="7">
    <location>
        <begin position="206"/>
        <end position="417"/>
    </location>
</feature>
<dbReference type="InterPro" id="IPR048964">
    <property type="entry name" value="ArgZ/ArgE-like_C_1st"/>
</dbReference>
<dbReference type="EC" id="4.3.1.12" evidence="5"/>
<dbReference type="HOGENOM" id="CLU_056125_0_0_0"/>
<dbReference type="Pfam" id="PF04455">
    <property type="entry name" value="Saccharop_dh_N"/>
    <property type="match status" value="1"/>
</dbReference>
<evidence type="ECO:0000313" key="9">
    <source>
        <dbReference type="EMBL" id="ADV62008.1"/>
    </source>
</evidence>
<dbReference type="Pfam" id="PF21571">
    <property type="entry name" value="ArgZ-like_C_1st"/>
    <property type="match status" value="1"/>
</dbReference>
<keyword evidence="10" id="KW-1185">Reference proteome</keyword>
<keyword evidence="3" id="KW-0520">NAD</keyword>
<dbReference type="GO" id="GO:0000166">
    <property type="term" value="F:nucleotide binding"/>
    <property type="evidence" value="ECO:0007669"/>
    <property type="project" value="UniProtKB-KW"/>
</dbReference>
<dbReference type="Gene3D" id="2.40.420.10">
    <property type="entry name" value="conserved putative lor/sdh protein from methanococcus maripaludis s2 domain"/>
    <property type="match status" value="1"/>
</dbReference>
<evidence type="ECO:0000256" key="1">
    <source>
        <dbReference type="ARBA" id="ARBA00001911"/>
    </source>
</evidence>
<dbReference type="EMBL" id="CP002353">
    <property type="protein sequence ID" value="ADV62008.1"/>
    <property type="molecule type" value="Genomic_DNA"/>
</dbReference>
<dbReference type="RefSeq" id="WP_013564296.1">
    <property type="nucleotide sequence ID" value="NC_014962.1"/>
</dbReference>
<dbReference type="InterPro" id="IPR005239">
    <property type="entry name" value="ArgZ/ArgE-like"/>
</dbReference>
<reference key="1">
    <citation type="submission" date="2010-11" db="EMBL/GenBank/DDBJ databases">
        <title>The complete sequence of chromosome of Isophaera pallida ATCC 43644.</title>
        <authorList>
            <consortium name="US DOE Joint Genome Institute (JGI-PGF)"/>
            <person name="Lucas S."/>
            <person name="Copeland A."/>
            <person name="Lapidus A."/>
            <person name="Bruce D."/>
            <person name="Goodwin L."/>
            <person name="Pitluck S."/>
            <person name="Kyrpides N."/>
            <person name="Mavromatis K."/>
            <person name="Pagani I."/>
            <person name="Ivanova N."/>
            <person name="Saunders E."/>
            <person name="Brettin T."/>
            <person name="Detter J.C."/>
            <person name="Han C."/>
            <person name="Tapia R."/>
            <person name="Land M."/>
            <person name="Hauser L."/>
            <person name="Markowitz V."/>
            <person name="Cheng J.-F."/>
            <person name="Hugenholtz P."/>
            <person name="Woyke T."/>
            <person name="Wu D."/>
            <person name="Eisen J.A."/>
        </authorList>
    </citation>
    <scope>NUCLEOTIDE SEQUENCE</scope>
    <source>
        <strain>ATCC 43644</strain>
    </source>
</reference>
<dbReference type="eggNOG" id="COG1915">
    <property type="taxonomic scope" value="Bacteria"/>
</dbReference>
<organism evidence="9 10">
    <name type="scientific">Isosphaera pallida (strain ATCC 43644 / DSM 9630 / IS1B)</name>
    <dbReference type="NCBI Taxonomy" id="575540"/>
    <lineage>
        <taxon>Bacteria</taxon>
        <taxon>Pseudomonadati</taxon>
        <taxon>Planctomycetota</taxon>
        <taxon>Planctomycetia</taxon>
        <taxon>Isosphaerales</taxon>
        <taxon>Isosphaeraceae</taxon>
        <taxon>Isosphaera</taxon>
    </lineage>
</organism>
<dbReference type="OrthoDB" id="5386290at2"/>
<dbReference type="NCBIfam" id="TIGR00300">
    <property type="entry name" value="TIGR00300 family protein"/>
    <property type="match status" value="1"/>
</dbReference>
<dbReference type="Gene3D" id="3.40.50.10690">
    <property type="entry name" value="putative lor/sdh protein like domains"/>
    <property type="match status" value="1"/>
</dbReference>
<dbReference type="STRING" id="575540.Isop_1423"/>
<dbReference type="InterPro" id="IPR048963">
    <property type="entry name" value="ArgZ/ArgE-like_C_2nd"/>
</dbReference>
<dbReference type="CDD" id="cd12144">
    <property type="entry name" value="SDH_N_domain"/>
    <property type="match status" value="1"/>
</dbReference>
<evidence type="ECO:0000256" key="3">
    <source>
        <dbReference type="ARBA" id="ARBA00023027"/>
    </source>
</evidence>
<dbReference type="InParanoid" id="E8QY18"/>